<dbReference type="AlphaFoldDB" id="D5QCQ8"/>
<evidence type="ECO:0000313" key="2">
    <source>
        <dbReference type="EMBL" id="EFG85097.1"/>
    </source>
</evidence>
<feature type="compositionally biased region" description="Basic and acidic residues" evidence="1">
    <location>
        <begin position="1"/>
        <end position="12"/>
    </location>
</feature>
<proteinExistence type="predicted"/>
<protein>
    <submittedName>
        <fullName evidence="2">Uncharacterized protein</fullName>
    </submittedName>
</protein>
<sequence>MDRPATTRHDGAPGRSPPPHANTRSHPHHGTGGYVTKYECAEPFMLPVKNILIYRDGYT</sequence>
<organism evidence="2 3">
    <name type="scientific">Novacetimonas hansenii ATCC 23769</name>
    <dbReference type="NCBI Taxonomy" id="714995"/>
    <lineage>
        <taxon>Bacteria</taxon>
        <taxon>Pseudomonadati</taxon>
        <taxon>Pseudomonadota</taxon>
        <taxon>Alphaproteobacteria</taxon>
        <taxon>Acetobacterales</taxon>
        <taxon>Acetobacteraceae</taxon>
        <taxon>Novacetimonas</taxon>
    </lineage>
</organism>
<accession>D5QCQ8</accession>
<dbReference type="EMBL" id="ADTV01000015">
    <property type="protein sequence ID" value="EFG85097.1"/>
    <property type="molecule type" value="Genomic_DNA"/>
</dbReference>
<gene>
    <name evidence="2" type="ORF">GXY_04559</name>
</gene>
<dbReference type="Proteomes" id="UP000006468">
    <property type="component" value="Chromosome"/>
</dbReference>
<comment type="caution">
    <text evidence="2">The sequence shown here is derived from an EMBL/GenBank/DDBJ whole genome shotgun (WGS) entry which is preliminary data.</text>
</comment>
<evidence type="ECO:0000313" key="3">
    <source>
        <dbReference type="Proteomes" id="UP000006468"/>
    </source>
</evidence>
<dbReference type="HOGENOM" id="CLU_2954507_0_0_5"/>
<name>D5QCQ8_NOVHA</name>
<evidence type="ECO:0000256" key="1">
    <source>
        <dbReference type="SAM" id="MobiDB-lite"/>
    </source>
</evidence>
<feature type="region of interest" description="Disordered" evidence="1">
    <location>
        <begin position="1"/>
        <end position="34"/>
    </location>
</feature>
<reference evidence="2 3" key="1">
    <citation type="journal article" date="2010" name="J. Bacteriol.">
        <title>Genome sequence of a cellulose-producing bacterium, Gluconacetobacter hansenii ATCC 23769.</title>
        <authorList>
            <person name="Iyer P.R."/>
            <person name="Geib S.M."/>
            <person name="Catchmark J."/>
            <person name="Kao T.H."/>
            <person name="Tien M."/>
        </authorList>
    </citation>
    <scope>NUCLEOTIDE SEQUENCE [LARGE SCALE GENOMIC DNA]</scope>
    <source>
        <strain evidence="2 3">ATCC 23769</strain>
    </source>
</reference>